<evidence type="ECO:0000313" key="3">
    <source>
        <dbReference type="Proteomes" id="UP000815325"/>
    </source>
</evidence>
<gene>
    <name evidence="2" type="ORF">DUNSADRAFT_15792</name>
</gene>
<dbReference type="EMBL" id="MU069505">
    <property type="protein sequence ID" value="KAF5840697.1"/>
    <property type="molecule type" value="Genomic_DNA"/>
</dbReference>
<dbReference type="Proteomes" id="UP000815325">
    <property type="component" value="Unassembled WGS sequence"/>
</dbReference>
<feature type="region of interest" description="Disordered" evidence="1">
    <location>
        <begin position="350"/>
        <end position="377"/>
    </location>
</feature>
<protein>
    <submittedName>
        <fullName evidence="2">Uncharacterized protein</fullName>
    </submittedName>
</protein>
<evidence type="ECO:0000313" key="2">
    <source>
        <dbReference type="EMBL" id="KAF5840697.1"/>
    </source>
</evidence>
<comment type="caution">
    <text evidence="2">The sequence shown here is derived from an EMBL/GenBank/DDBJ whole genome shotgun (WGS) entry which is preliminary data.</text>
</comment>
<reference evidence="2" key="1">
    <citation type="submission" date="2017-08" db="EMBL/GenBank/DDBJ databases">
        <authorList>
            <person name="Polle J.E."/>
            <person name="Barry K."/>
            <person name="Cushman J."/>
            <person name="Schmutz J."/>
            <person name="Tran D."/>
            <person name="Hathwaick L.T."/>
            <person name="Yim W.C."/>
            <person name="Jenkins J."/>
            <person name="Mckie-Krisberg Z.M."/>
            <person name="Prochnik S."/>
            <person name="Lindquist E."/>
            <person name="Dockter R.B."/>
            <person name="Adam C."/>
            <person name="Molina H."/>
            <person name="Bunkerborg J."/>
            <person name="Jin E."/>
            <person name="Buchheim M."/>
            <person name="Magnuson J."/>
        </authorList>
    </citation>
    <scope>NUCLEOTIDE SEQUENCE</scope>
    <source>
        <strain evidence="2">CCAP 19/18</strain>
    </source>
</reference>
<evidence type="ECO:0000256" key="1">
    <source>
        <dbReference type="SAM" id="MobiDB-lite"/>
    </source>
</evidence>
<name>A0ABQ7H1F4_DUNSA</name>
<sequence>MTIQGRLEEARQRLHMGEKTFKPTPNTRNPAMLQYKGLLTKYDSALGGFLVCLPVVGKVNLPRAWEAVEGTTICEPVRFEMSQANPYMVGGDYDEELLQDTIDIMRARVDAIIRPIDRWLESLAVVKARMKKLETLRLDVDARRRWGHGQFMKSFRRMTASDESGSMEGGMGGINGSMSYEDMFSAYIVRRQRRRAGREDQDFEREREEEDFARDALNQHRQLEAVTDSFNDQEEMVFEQLSKLCRDAAFFKSYAVASLVVFKDTVQSILLALGKAKRPLPGFHEQEPADSEEHVSDLVDLTEALPKAAAIEGGQVRVPNKGRALSTRLRSPGSFRPRSRLTAREALASEVGGELNGGSMTHSALSGQEPASVIPPKSNFEALQAEAGA</sequence>
<organism evidence="2 3">
    <name type="scientific">Dunaliella salina</name>
    <name type="common">Green alga</name>
    <name type="synonym">Protococcus salinus</name>
    <dbReference type="NCBI Taxonomy" id="3046"/>
    <lineage>
        <taxon>Eukaryota</taxon>
        <taxon>Viridiplantae</taxon>
        <taxon>Chlorophyta</taxon>
        <taxon>core chlorophytes</taxon>
        <taxon>Chlorophyceae</taxon>
        <taxon>CS clade</taxon>
        <taxon>Chlamydomonadales</taxon>
        <taxon>Dunaliellaceae</taxon>
        <taxon>Dunaliella</taxon>
    </lineage>
</organism>
<proteinExistence type="predicted"/>
<accession>A0ABQ7H1F4</accession>
<keyword evidence="3" id="KW-1185">Reference proteome</keyword>